<dbReference type="RefSeq" id="XP_044558383.1">
    <property type="nucleotide sequence ID" value="XM_044710760.1"/>
</dbReference>
<dbReference type="GeneID" id="68114275"/>
<feature type="compositionally biased region" description="Low complexity" evidence="1">
    <location>
        <begin position="263"/>
        <end position="280"/>
    </location>
</feature>
<accession>A0A6A5BI04</accession>
<proteinExistence type="predicted"/>
<evidence type="ECO:0000256" key="1">
    <source>
        <dbReference type="SAM" id="MobiDB-lite"/>
    </source>
</evidence>
<feature type="compositionally biased region" description="Low complexity" evidence="1">
    <location>
        <begin position="57"/>
        <end position="80"/>
    </location>
</feature>
<evidence type="ECO:0000313" key="3">
    <source>
        <dbReference type="Proteomes" id="UP000444721"/>
    </source>
</evidence>
<dbReference type="Proteomes" id="UP000444721">
    <property type="component" value="Unassembled WGS sequence"/>
</dbReference>
<dbReference type="VEuPathDB" id="AmoebaDB:NfTy_008470"/>
<dbReference type="EMBL" id="VFQX01000058">
    <property type="protein sequence ID" value="KAF0973670.1"/>
    <property type="molecule type" value="Genomic_DNA"/>
</dbReference>
<feature type="compositionally biased region" description="Polar residues" evidence="1">
    <location>
        <begin position="81"/>
        <end position="93"/>
    </location>
</feature>
<feature type="region of interest" description="Disordered" evidence="1">
    <location>
        <begin position="1"/>
        <end position="93"/>
    </location>
</feature>
<feature type="compositionally biased region" description="Pro residues" evidence="1">
    <location>
        <begin position="11"/>
        <end position="26"/>
    </location>
</feature>
<feature type="compositionally biased region" description="Basic residues" evidence="1">
    <location>
        <begin position="516"/>
        <end position="525"/>
    </location>
</feature>
<reference evidence="2 3" key="1">
    <citation type="journal article" date="2019" name="Sci. Rep.">
        <title>Nanopore sequencing improves the draft genome of the human pathogenic amoeba Naegleria fowleri.</title>
        <authorList>
            <person name="Liechti N."/>
            <person name="Schurch N."/>
            <person name="Bruggmann R."/>
            <person name="Wittwer M."/>
        </authorList>
    </citation>
    <scope>NUCLEOTIDE SEQUENCE [LARGE SCALE GENOMIC DNA]</scope>
    <source>
        <strain evidence="2 3">ATCC 30894</strain>
    </source>
</reference>
<feature type="region of interest" description="Disordered" evidence="1">
    <location>
        <begin position="430"/>
        <end position="589"/>
    </location>
</feature>
<dbReference type="OrthoDB" id="10431658at2759"/>
<keyword evidence="3" id="KW-1185">Reference proteome</keyword>
<evidence type="ECO:0000313" key="2">
    <source>
        <dbReference type="EMBL" id="KAF0973670.1"/>
    </source>
</evidence>
<comment type="caution">
    <text evidence="2">The sequence shown here is derived from an EMBL/GenBank/DDBJ whole genome shotgun (WGS) entry which is preliminary data.</text>
</comment>
<feature type="region of interest" description="Disordered" evidence="1">
    <location>
        <begin position="198"/>
        <end position="289"/>
    </location>
</feature>
<feature type="compositionally biased region" description="Low complexity" evidence="1">
    <location>
        <begin position="1"/>
        <end position="10"/>
    </location>
</feature>
<organism evidence="2 3">
    <name type="scientific">Naegleria fowleri</name>
    <name type="common">Brain eating amoeba</name>
    <dbReference type="NCBI Taxonomy" id="5763"/>
    <lineage>
        <taxon>Eukaryota</taxon>
        <taxon>Discoba</taxon>
        <taxon>Heterolobosea</taxon>
        <taxon>Tetramitia</taxon>
        <taxon>Eutetramitia</taxon>
        <taxon>Vahlkampfiidae</taxon>
        <taxon>Naegleria</taxon>
    </lineage>
</organism>
<feature type="compositionally biased region" description="Low complexity" evidence="1">
    <location>
        <begin position="205"/>
        <end position="229"/>
    </location>
</feature>
<name>A0A6A5BI04_NAEFO</name>
<gene>
    <name evidence="2" type="ORF">FDP41_007057</name>
</gene>
<sequence length="701" mass="75646">MNTSTANTTITPPPPPQQQQQNPPPSSSQTGTVTAQVPIRTLATALTNSSQVQTNGSSTSSSPQDLSASSSHTSASSNHHGVSSNPQKSNSESWLADQALSCFENVGPGSMSHDDHHEGLMGITALAHSSHHEQNATTTMMDHVSDSDNDDDDFISNPAANRVNDLYTLLKEEDSEGEGDHVSSLPPQQHLMKIASASPAMNKQTTSPLESELSITSESTAATNATTTTGGRRKKASSTSTPKVRGTASRGGAKTRGKGRGGAKNTVVAAASSTSSAVSTTHHEDADTMMMEDEDFADAGAIEYNDDDDYVAEHDDEDEGVTPKRKKSSRRSVGTSPMPSGDVKFVEKVEPEELSEDELMYCVVCKRSNLQVNFKKNYTINTGNYKTYCETFPQQADQIPKPKDGESLSVCSTCYNKQWRFARGQYDPYKNRAVNKREGLKNPPKLKEGAKTSPNPSSGGESSTPTLTNLSAEDQAAATALSTPSKRKVKRKVGEKQDENGAEAETKTEDDGTTPQKKKVKRATKVKKDLPPVPMPDTTGGVATQTTPSKRGRKAKATTPVSAANGGIASSSPASTMKREDATGQPTLPQPSSLFVSYYVKRAGGHEDTVYQTKFVLPKCPESVEELKSVVMERLTQKKGDIYSYDCSYCNTMDRVNNPFKVEIDDFFFNDVKLKDNDVVLVYVNEKTPSQPSETPQQPQQ</sequence>
<feature type="compositionally biased region" description="Polar residues" evidence="1">
    <location>
        <begin position="452"/>
        <end position="472"/>
    </location>
</feature>
<feature type="region of interest" description="Disordered" evidence="1">
    <location>
        <begin position="312"/>
        <end position="342"/>
    </location>
</feature>
<dbReference type="OMA" id="KQWRFAR"/>
<dbReference type="VEuPathDB" id="AmoebaDB:FDP41_007057"/>
<feature type="compositionally biased region" description="Basic and acidic residues" evidence="1">
    <location>
        <begin position="492"/>
        <end position="510"/>
    </location>
</feature>
<feature type="compositionally biased region" description="Basic and acidic residues" evidence="1">
    <location>
        <begin position="435"/>
        <end position="450"/>
    </location>
</feature>
<protein>
    <submittedName>
        <fullName evidence="2">Uncharacterized protein</fullName>
    </submittedName>
</protein>
<feature type="compositionally biased region" description="Polar residues" evidence="1">
    <location>
        <begin position="44"/>
        <end position="56"/>
    </location>
</feature>
<dbReference type="VEuPathDB" id="AmoebaDB:NF0085470"/>
<dbReference type="AlphaFoldDB" id="A0A6A5BI04"/>